<dbReference type="InterPro" id="IPR050597">
    <property type="entry name" value="Cytochrome_c_Oxidase_Subunit"/>
</dbReference>
<dbReference type="AlphaFoldDB" id="A0A3B0RKT5"/>
<dbReference type="InterPro" id="IPR004678">
    <property type="entry name" value="Cyt_c_oxidase_cbb3_su3"/>
</dbReference>
<dbReference type="InterPro" id="IPR036909">
    <property type="entry name" value="Cyt_c-like_dom_sf"/>
</dbReference>
<keyword evidence="17" id="KW-0408">Iron</keyword>
<evidence type="ECO:0000256" key="20">
    <source>
        <dbReference type="ARBA" id="ARBA00029635"/>
    </source>
</evidence>
<proteinExistence type="inferred from homology"/>
<comment type="pathway">
    <text evidence="3">Energy metabolism; oxidative phosphorylation.</text>
</comment>
<keyword evidence="7" id="KW-0997">Cell inner membrane</keyword>
<name>A0A3B0RKT5_9ZZZZ</name>
<evidence type="ECO:0000256" key="11">
    <source>
        <dbReference type="ARBA" id="ARBA00022723"/>
    </source>
</evidence>
<dbReference type="Pfam" id="PF14715">
    <property type="entry name" value="FixP_N"/>
    <property type="match status" value="1"/>
</dbReference>
<keyword evidence="9" id="KW-0679">Respiratory chain</keyword>
<dbReference type="InterPro" id="IPR032858">
    <property type="entry name" value="CcoP_N"/>
</dbReference>
<dbReference type="InterPro" id="IPR009056">
    <property type="entry name" value="Cyt_c-like_dom"/>
</dbReference>
<dbReference type="GO" id="GO:0006119">
    <property type="term" value="P:oxidative phosphorylation"/>
    <property type="evidence" value="ECO:0007669"/>
    <property type="project" value="UniProtKB-UniPathway"/>
</dbReference>
<dbReference type="PROSITE" id="PS51007">
    <property type="entry name" value="CYTC"/>
    <property type="match status" value="2"/>
</dbReference>
<dbReference type="GO" id="GO:1902600">
    <property type="term" value="P:proton transmembrane transport"/>
    <property type="evidence" value="ECO:0007669"/>
    <property type="project" value="UniProtKB-KW"/>
</dbReference>
<evidence type="ECO:0000256" key="8">
    <source>
        <dbReference type="ARBA" id="ARBA00022617"/>
    </source>
</evidence>
<dbReference type="PRINTS" id="PR00605">
    <property type="entry name" value="CYTCHROMECIC"/>
</dbReference>
<dbReference type="SUPFAM" id="SSF46626">
    <property type="entry name" value="Cytochrome c"/>
    <property type="match status" value="2"/>
</dbReference>
<keyword evidence="19 21" id="KW-0472">Membrane</keyword>
<evidence type="ECO:0000313" key="23">
    <source>
        <dbReference type="EMBL" id="VAV92597.1"/>
    </source>
</evidence>
<keyword evidence="18" id="KW-0406">Ion transport</keyword>
<evidence type="ECO:0000256" key="14">
    <source>
        <dbReference type="ARBA" id="ARBA00022982"/>
    </source>
</evidence>
<reference evidence="23" key="1">
    <citation type="submission" date="2018-06" db="EMBL/GenBank/DDBJ databases">
        <authorList>
            <person name="Zhirakovskaya E."/>
        </authorList>
    </citation>
    <scope>NUCLEOTIDE SEQUENCE</scope>
</reference>
<dbReference type="GO" id="GO:0005506">
    <property type="term" value="F:iron ion binding"/>
    <property type="evidence" value="ECO:0007669"/>
    <property type="project" value="InterPro"/>
</dbReference>
<evidence type="ECO:0000256" key="10">
    <source>
        <dbReference type="ARBA" id="ARBA00022692"/>
    </source>
</evidence>
<evidence type="ECO:0000256" key="5">
    <source>
        <dbReference type="ARBA" id="ARBA00022448"/>
    </source>
</evidence>
<dbReference type="PANTHER" id="PTHR33751:SF1">
    <property type="entry name" value="CBB3-TYPE CYTOCHROME C OXIDASE SUBUNIT FIXP"/>
    <property type="match status" value="1"/>
</dbReference>
<protein>
    <recommendedName>
        <fullName evidence="20">Cytochrome c oxidase subunit III</fullName>
    </recommendedName>
</protein>
<keyword evidence="13" id="KW-0375">Hydrogen ion transport</keyword>
<dbReference type="NCBIfam" id="TIGR00782">
    <property type="entry name" value="ccoP"/>
    <property type="match status" value="1"/>
</dbReference>
<evidence type="ECO:0000256" key="6">
    <source>
        <dbReference type="ARBA" id="ARBA00022475"/>
    </source>
</evidence>
<evidence type="ECO:0000256" key="2">
    <source>
        <dbReference type="ARBA" id="ARBA00004533"/>
    </source>
</evidence>
<keyword evidence="14" id="KW-0249">Electron transport</keyword>
<dbReference type="Pfam" id="PF00034">
    <property type="entry name" value="Cytochrom_C"/>
    <property type="match status" value="1"/>
</dbReference>
<keyword evidence="15 21" id="KW-1133">Transmembrane helix</keyword>
<evidence type="ECO:0000256" key="21">
    <source>
        <dbReference type="SAM" id="Phobius"/>
    </source>
</evidence>
<dbReference type="PANTHER" id="PTHR33751">
    <property type="entry name" value="CBB3-TYPE CYTOCHROME C OXIDASE SUBUNIT FIXP"/>
    <property type="match status" value="1"/>
</dbReference>
<evidence type="ECO:0000256" key="1">
    <source>
        <dbReference type="ARBA" id="ARBA00001926"/>
    </source>
</evidence>
<keyword evidence="11" id="KW-0479">Metal-binding</keyword>
<dbReference type="PIRSF" id="PIRSF000006">
    <property type="entry name" value="Cbb3-Cox_fixP"/>
    <property type="match status" value="1"/>
</dbReference>
<feature type="domain" description="Cytochrome c" evidence="22">
    <location>
        <begin position="111"/>
        <end position="200"/>
    </location>
</feature>
<keyword evidence="5" id="KW-0813">Transport</keyword>
<keyword evidence="12" id="KW-0677">Repeat</keyword>
<evidence type="ECO:0000256" key="19">
    <source>
        <dbReference type="ARBA" id="ARBA00023136"/>
    </source>
</evidence>
<dbReference type="Pfam" id="PF13442">
    <property type="entry name" value="Cytochrome_CBB3"/>
    <property type="match status" value="1"/>
</dbReference>
<evidence type="ECO:0000256" key="12">
    <source>
        <dbReference type="ARBA" id="ARBA00022737"/>
    </source>
</evidence>
<dbReference type="InterPro" id="IPR038414">
    <property type="entry name" value="CcoP_N_sf"/>
</dbReference>
<accession>A0A3B0RKT5</accession>
<feature type="domain" description="Cytochrome c" evidence="22">
    <location>
        <begin position="207"/>
        <end position="288"/>
    </location>
</feature>
<dbReference type="GO" id="GO:0016491">
    <property type="term" value="F:oxidoreductase activity"/>
    <property type="evidence" value="ECO:0007669"/>
    <property type="project" value="UniProtKB-KW"/>
</dbReference>
<evidence type="ECO:0000256" key="4">
    <source>
        <dbReference type="ARBA" id="ARBA00006113"/>
    </source>
</evidence>
<comment type="similarity">
    <text evidence="4">Belongs to the CcoP / FixP family.</text>
</comment>
<dbReference type="InterPro" id="IPR008168">
    <property type="entry name" value="Cyt_C_IC"/>
</dbReference>
<keyword evidence="16 23" id="KW-0560">Oxidoreductase</keyword>
<evidence type="ECO:0000256" key="18">
    <source>
        <dbReference type="ARBA" id="ARBA00023065"/>
    </source>
</evidence>
<keyword evidence="10 21" id="KW-0812">Transmembrane</keyword>
<evidence type="ECO:0000259" key="22">
    <source>
        <dbReference type="PROSITE" id="PS51007"/>
    </source>
</evidence>
<dbReference type="GO" id="GO:0009055">
    <property type="term" value="F:electron transfer activity"/>
    <property type="evidence" value="ECO:0007669"/>
    <property type="project" value="InterPro"/>
</dbReference>
<dbReference type="Gene3D" id="6.10.280.130">
    <property type="match status" value="1"/>
</dbReference>
<dbReference type="Gene3D" id="1.10.760.10">
    <property type="entry name" value="Cytochrome c-like domain"/>
    <property type="match status" value="2"/>
</dbReference>
<keyword evidence="6" id="KW-1003">Cell membrane</keyword>
<evidence type="ECO:0000256" key="17">
    <source>
        <dbReference type="ARBA" id="ARBA00023004"/>
    </source>
</evidence>
<gene>
    <name evidence="23" type="ORF">MNBD_ALPHA06-1819</name>
</gene>
<organism evidence="23">
    <name type="scientific">hydrothermal vent metagenome</name>
    <dbReference type="NCBI Taxonomy" id="652676"/>
    <lineage>
        <taxon>unclassified sequences</taxon>
        <taxon>metagenomes</taxon>
        <taxon>ecological metagenomes</taxon>
    </lineage>
</organism>
<keyword evidence="8" id="KW-0349">Heme</keyword>
<evidence type="ECO:0000256" key="15">
    <source>
        <dbReference type="ARBA" id="ARBA00022989"/>
    </source>
</evidence>
<evidence type="ECO:0000256" key="3">
    <source>
        <dbReference type="ARBA" id="ARBA00004673"/>
    </source>
</evidence>
<dbReference type="GO" id="GO:0005886">
    <property type="term" value="C:plasma membrane"/>
    <property type="evidence" value="ECO:0007669"/>
    <property type="project" value="UniProtKB-SubCell"/>
</dbReference>
<dbReference type="EMBL" id="UOEE01000147">
    <property type="protein sequence ID" value="VAV92597.1"/>
    <property type="molecule type" value="Genomic_DNA"/>
</dbReference>
<comment type="cofactor">
    <cofactor evidence="1">
        <name>heme c</name>
        <dbReference type="ChEBI" id="CHEBI:61717"/>
    </cofactor>
</comment>
<dbReference type="UniPathway" id="UPA00705"/>
<comment type="subcellular location">
    <subcellularLocation>
        <location evidence="2">Cell inner membrane</location>
    </subcellularLocation>
</comment>
<evidence type="ECO:0000256" key="13">
    <source>
        <dbReference type="ARBA" id="ARBA00022781"/>
    </source>
</evidence>
<sequence length="291" mass="31581">MADKPEIDEHTGVSTTGHEWDGIKELNTPLPKWWLYIIYVSIVWGIIYTIFMPSWPGLPGMGYFKGLRHHSERANVAVAIGKLQDARAANASKLTNISLTQVENDPDLQTFAMAAGESAFGDNCATCHGSNGVGALGFPALNDDVWLWGGSLDEIRQTIAVGIRSGHDEARFSQMPAFGRDGMLESAEIADLTEYVLSLSDNEHDAVAAKRASGNFDEQCSICHAADGTGDRSQGAPNLRDAEWLYGGSRAAITQTITNARFGVMPTWEQRLQPWQIDSLAVYVHALGGGE</sequence>
<evidence type="ECO:0000256" key="16">
    <source>
        <dbReference type="ARBA" id="ARBA00023002"/>
    </source>
</evidence>
<dbReference type="GO" id="GO:0020037">
    <property type="term" value="F:heme binding"/>
    <property type="evidence" value="ECO:0007669"/>
    <property type="project" value="InterPro"/>
</dbReference>
<evidence type="ECO:0000256" key="7">
    <source>
        <dbReference type="ARBA" id="ARBA00022519"/>
    </source>
</evidence>
<evidence type="ECO:0000256" key="9">
    <source>
        <dbReference type="ARBA" id="ARBA00022660"/>
    </source>
</evidence>
<feature type="transmembrane region" description="Helical" evidence="21">
    <location>
        <begin position="33"/>
        <end position="51"/>
    </location>
</feature>